<organism evidence="8 9">
    <name type="scientific">Vibrio rumoiensis 1S-45</name>
    <dbReference type="NCBI Taxonomy" id="1188252"/>
    <lineage>
        <taxon>Bacteria</taxon>
        <taxon>Pseudomonadati</taxon>
        <taxon>Pseudomonadota</taxon>
        <taxon>Gammaproteobacteria</taxon>
        <taxon>Vibrionales</taxon>
        <taxon>Vibrionaceae</taxon>
        <taxon>Vibrio</taxon>
    </lineage>
</organism>
<dbReference type="InterPro" id="IPR008266">
    <property type="entry name" value="Tyr_kinase_AS"/>
</dbReference>
<reference evidence="8 9" key="1">
    <citation type="journal article" date="2012" name="Science">
        <title>Ecological populations of bacteria act as socially cohesive units of antibiotic production and resistance.</title>
        <authorList>
            <person name="Cordero O.X."/>
            <person name="Wildschutte H."/>
            <person name="Kirkup B."/>
            <person name="Proehl S."/>
            <person name="Ngo L."/>
            <person name="Hussain F."/>
            <person name="Le Roux F."/>
            <person name="Mincer T."/>
            <person name="Polz M.F."/>
        </authorList>
    </citation>
    <scope>NUCLEOTIDE SEQUENCE [LARGE SCALE GENOMIC DNA]</scope>
    <source>
        <strain evidence="8 9">1S-45</strain>
    </source>
</reference>
<proteinExistence type="predicted"/>
<comment type="caution">
    <text evidence="8">The sequence shown here is derived from an EMBL/GenBank/DDBJ whole genome shotgun (WGS) entry which is preliminary data.</text>
</comment>
<dbReference type="CDD" id="cd14014">
    <property type="entry name" value="STKc_PknB_like"/>
    <property type="match status" value="1"/>
</dbReference>
<dbReference type="GO" id="GO:0005524">
    <property type="term" value="F:ATP binding"/>
    <property type="evidence" value="ECO:0007669"/>
    <property type="project" value="UniProtKB-KW"/>
</dbReference>
<dbReference type="PANTHER" id="PTHR43289">
    <property type="entry name" value="MITOGEN-ACTIVATED PROTEIN KINASE KINASE KINASE 20-RELATED"/>
    <property type="match status" value="1"/>
</dbReference>
<feature type="transmembrane region" description="Helical" evidence="5">
    <location>
        <begin position="543"/>
        <end position="560"/>
    </location>
</feature>
<dbReference type="Proteomes" id="UP000094070">
    <property type="component" value="Unassembled WGS sequence"/>
</dbReference>
<name>A0A1E5E027_9VIBR</name>
<dbReference type="InterPro" id="IPR000719">
    <property type="entry name" value="Prot_kinase_dom"/>
</dbReference>
<evidence type="ECO:0000259" key="6">
    <source>
        <dbReference type="PROSITE" id="PS50011"/>
    </source>
</evidence>
<dbReference type="STRING" id="1188252.A1QC_11155"/>
<dbReference type="PROSITE" id="PS00109">
    <property type="entry name" value="PROTEIN_KINASE_TYR"/>
    <property type="match status" value="1"/>
</dbReference>
<evidence type="ECO:0000313" key="9">
    <source>
        <dbReference type="Proteomes" id="UP000094070"/>
    </source>
</evidence>
<feature type="domain" description="PPM-type phosphatase" evidence="7">
    <location>
        <begin position="2"/>
        <end position="233"/>
    </location>
</feature>
<dbReference type="AlphaFoldDB" id="A0A1E5E027"/>
<dbReference type="SUPFAM" id="SSF81606">
    <property type="entry name" value="PP2C-like"/>
    <property type="match status" value="1"/>
</dbReference>
<keyword evidence="2" id="KW-0547">Nucleotide-binding</keyword>
<dbReference type="OrthoDB" id="9801841at2"/>
<keyword evidence="5" id="KW-0472">Membrane</keyword>
<dbReference type="Gene3D" id="1.10.510.10">
    <property type="entry name" value="Transferase(Phosphotransferase) domain 1"/>
    <property type="match status" value="1"/>
</dbReference>
<dbReference type="SMART" id="SM00331">
    <property type="entry name" value="PP2C_SIG"/>
    <property type="match status" value="1"/>
</dbReference>
<dbReference type="GO" id="GO:0004674">
    <property type="term" value="F:protein serine/threonine kinase activity"/>
    <property type="evidence" value="ECO:0007669"/>
    <property type="project" value="TreeGrafter"/>
</dbReference>
<dbReference type="Pfam" id="PF13672">
    <property type="entry name" value="PP2C_2"/>
    <property type="match status" value="1"/>
</dbReference>
<dbReference type="CDD" id="cd00143">
    <property type="entry name" value="PP2Cc"/>
    <property type="match status" value="1"/>
</dbReference>
<dbReference type="Gene3D" id="3.30.200.20">
    <property type="entry name" value="Phosphorylase Kinase, domain 1"/>
    <property type="match status" value="1"/>
</dbReference>
<dbReference type="eggNOG" id="COG0631">
    <property type="taxonomic scope" value="Bacteria"/>
</dbReference>
<gene>
    <name evidence="8" type="ORF">A1QC_11155</name>
</gene>
<keyword evidence="1" id="KW-0808">Transferase</keyword>
<accession>A0A1E5E027</accession>
<evidence type="ECO:0000256" key="2">
    <source>
        <dbReference type="ARBA" id="ARBA00022741"/>
    </source>
</evidence>
<evidence type="ECO:0000313" key="8">
    <source>
        <dbReference type="EMBL" id="OEF23660.1"/>
    </source>
</evidence>
<dbReference type="PROSITE" id="PS51746">
    <property type="entry name" value="PPM_2"/>
    <property type="match status" value="1"/>
</dbReference>
<dbReference type="SMART" id="SM00332">
    <property type="entry name" value="PP2Cc"/>
    <property type="match status" value="1"/>
</dbReference>
<evidence type="ECO:0000256" key="5">
    <source>
        <dbReference type="SAM" id="Phobius"/>
    </source>
</evidence>
<keyword evidence="5" id="KW-1133">Transmembrane helix</keyword>
<dbReference type="InterPro" id="IPR036457">
    <property type="entry name" value="PPM-type-like_dom_sf"/>
</dbReference>
<dbReference type="Gene3D" id="3.60.40.10">
    <property type="entry name" value="PPM-type phosphatase domain"/>
    <property type="match status" value="1"/>
</dbReference>
<dbReference type="PROSITE" id="PS50011">
    <property type="entry name" value="PROTEIN_KINASE_DOM"/>
    <property type="match status" value="1"/>
</dbReference>
<keyword evidence="9" id="KW-1185">Reference proteome</keyword>
<dbReference type="PANTHER" id="PTHR43289:SF6">
    <property type="entry name" value="SERINE_THREONINE-PROTEIN KINASE NEKL-3"/>
    <property type="match status" value="1"/>
</dbReference>
<sequence length="564" mass="63493">MRLGQYSSAGCKEINQDSFGAVIPESPDLELKGAVIALSDGVSSSQVSQIASETAVKSFLSDYYYTSGAWSVSHAAKQVLTSTNAWLYAQNQQGPYQYDVEKGYVCTFSALILKKQHAHIVHVGDSRIYHLRGGKVTVLTRDHRLYDEQKTSYLSRALGAGGQINIDHHHLALEENDIFILMTDGVSDYLNATLIQQLLDSHSDNLTHCANAFVQHALDSGSDDNLTVQVVVVDSVDDNDQHVLFDQPLPIPPILDINQEFDGYKIIRNIHSSSRSHVYLAVDLTTKQQIIIKTPSIELSHDDIYLERLMMEEWVAKRIHNPHVIEVPAINRPRHYWYTISKFIQGQTLAQWLLDHPQPSLSQIRDIVQQVAKGLMALHRSDILHQDLRPENIMIDETGTVTIIDLGAARVAGITEFEDDQVLGTAMFTAPEYFIGAGANENADLYSLAVLTYYMLSGRYPYGLSAAKARTLSAQHKLQYQTVVDPKRDIPLWLDATLKKALHPNPTKRYQVLSEFIYDLHHPNPVFLRNLNPPWIEKNPLKFWQGLCLLLAILLLISLLKPFN</sequence>
<feature type="domain" description="Protein kinase" evidence="6">
    <location>
        <begin position="264"/>
        <end position="527"/>
    </location>
</feature>
<protein>
    <submittedName>
        <fullName evidence="8">Protein kinase</fullName>
    </submittedName>
</protein>
<dbReference type="eggNOG" id="COG0515">
    <property type="taxonomic scope" value="Bacteria"/>
</dbReference>
<evidence type="ECO:0000256" key="1">
    <source>
        <dbReference type="ARBA" id="ARBA00022679"/>
    </source>
</evidence>
<dbReference type="EMBL" id="AJYK02000086">
    <property type="protein sequence ID" value="OEF23660.1"/>
    <property type="molecule type" value="Genomic_DNA"/>
</dbReference>
<dbReference type="Pfam" id="PF00069">
    <property type="entry name" value="Pkinase"/>
    <property type="match status" value="1"/>
</dbReference>
<dbReference type="InterPro" id="IPR001932">
    <property type="entry name" value="PPM-type_phosphatase-like_dom"/>
</dbReference>
<evidence type="ECO:0000256" key="3">
    <source>
        <dbReference type="ARBA" id="ARBA00022777"/>
    </source>
</evidence>
<evidence type="ECO:0000259" key="7">
    <source>
        <dbReference type="PROSITE" id="PS51746"/>
    </source>
</evidence>
<evidence type="ECO:0000256" key="4">
    <source>
        <dbReference type="ARBA" id="ARBA00022840"/>
    </source>
</evidence>
<keyword evidence="5" id="KW-0812">Transmembrane</keyword>
<keyword evidence="4" id="KW-0067">ATP-binding</keyword>
<dbReference type="SUPFAM" id="SSF56112">
    <property type="entry name" value="Protein kinase-like (PK-like)"/>
    <property type="match status" value="1"/>
</dbReference>
<dbReference type="InterPro" id="IPR011009">
    <property type="entry name" value="Kinase-like_dom_sf"/>
</dbReference>
<keyword evidence="3 8" id="KW-0418">Kinase</keyword>